<reference evidence="5" key="3">
    <citation type="submission" date="2025-05" db="UniProtKB">
        <authorList>
            <consortium name="Ensembl"/>
        </authorList>
    </citation>
    <scope>IDENTIFICATION</scope>
</reference>
<feature type="transmembrane region" description="Helical" evidence="2">
    <location>
        <begin position="254"/>
        <end position="276"/>
    </location>
</feature>
<sequence length="391" mass="44692">MNEERNMKIFCLLLAAICSPVLSESWKATIVKNLDALVSSCVVVPCSFSHPKEKLPTSRLRGIWHRSNKRDEIIYYEDKTRVLENFRGRTQMLGDLGQNNCTLEIVEIKNHDNGPFCFRIELARTETDTETKDKFSFVEDCVELNMLPGPPKPKLVHSETATEGHSYIVTCSVIHTCPSHPPTLTWSRSTRDGLIEDHREIHSGFWEKQSILTFIPEVKDDHSEITCTAEFHKQQTSSATMKVYVKRSENYNHIIIPAVVGVATAVIFGVFCIFMVKKYKKRITELQSQDGSMWNRLSRLSRRIHSSGPGPSRSDQRRSIWSRFSRRPRGDRVDFGHTPNNVMSQSCADQKVSKPRFPSPKSQPKSCNYKEDLDDGDDYMNTADLNVYGNI</sequence>
<keyword evidence="2" id="KW-1133">Transmembrane helix</keyword>
<evidence type="ECO:0000313" key="5">
    <source>
        <dbReference type="Ensembl" id="ENSLCAP00010015785.1"/>
    </source>
</evidence>
<keyword evidence="2" id="KW-0472">Membrane</keyword>
<reference evidence="7" key="2">
    <citation type="submission" date="2025-04" db="UniProtKB">
        <authorList>
            <consortium name="RefSeq"/>
        </authorList>
    </citation>
    <scope>IDENTIFICATION</scope>
    <source>
        <tissue evidence="7">Brain</tissue>
    </source>
</reference>
<evidence type="ECO:0000313" key="7">
    <source>
        <dbReference type="RefSeq" id="XP_018542882.1"/>
    </source>
</evidence>
<dbReference type="GeneID" id="108890494"/>
<gene>
    <name evidence="5 7" type="primary">LOC108890494</name>
</gene>
<keyword evidence="6" id="KW-1185">Reference proteome</keyword>
<accession>A0A4W6CTC6</accession>
<proteinExistence type="predicted"/>
<evidence type="ECO:0000259" key="4">
    <source>
        <dbReference type="PROSITE" id="PS50835"/>
    </source>
</evidence>
<dbReference type="OrthoDB" id="10039395at2759"/>
<reference evidence="6" key="1">
    <citation type="submission" date="2015-09" db="EMBL/GenBank/DDBJ databases">
        <authorList>
            <person name="Sai Rama Sridatta P."/>
        </authorList>
    </citation>
    <scope>NUCLEOTIDE SEQUENCE [LARGE SCALE GENOMIC DNA]</scope>
</reference>
<evidence type="ECO:0000313" key="6">
    <source>
        <dbReference type="Proteomes" id="UP000314980"/>
    </source>
</evidence>
<evidence type="ECO:0000256" key="3">
    <source>
        <dbReference type="SAM" id="SignalP"/>
    </source>
</evidence>
<evidence type="ECO:0000256" key="1">
    <source>
        <dbReference type="SAM" id="MobiDB-lite"/>
    </source>
</evidence>
<feature type="compositionally biased region" description="Polar residues" evidence="1">
    <location>
        <begin position="338"/>
        <end position="348"/>
    </location>
</feature>
<feature type="domain" description="Ig-like" evidence="4">
    <location>
        <begin position="153"/>
        <end position="244"/>
    </location>
</feature>
<dbReference type="InterPro" id="IPR007110">
    <property type="entry name" value="Ig-like_dom"/>
</dbReference>
<keyword evidence="3" id="KW-0732">Signal</keyword>
<feature type="region of interest" description="Disordered" evidence="1">
    <location>
        <begin position="302"/>
        <end position="375"/>
    </location>
</feature>
<protein>
    <submittedName>
        <fullName evidence="7">Sialic acid-binding Ig-like lectin 14</fullName>
    </submittedName>
</protein>
<feature type="chain" id="PRO_5044612832" evidence="3">
    <location>
        <begin position="24"/>
        <end position="391"/>
    </location>
</feature>
<dbReference type="PROSITE" id="PS50835">
    <property type="entry name" value="IG_LIKE"/>
    <property type="match status" value="1"/>
</dbReference>
<dbReference type="InterPro" id="IPR036179">
    <property type="entry name" value="Ig-like_dom_sf"/>
</dbReference>
<dbReference type="RefSeq" id="XP_018542882.1">
    <property type="nucleotide sequence ID" value="XM_018687366.2"/>
</dbReference>
<keyword evidence="2" id="KW-0812">Transmembrane</keyword>
<dbReference type="PANTHER" id="PTHR46484">
    <property type="entry name" value="SI:CH211-171H4.5-RELATED"/>
    <property type="match status" value="1"/>
</dbReference>
<dbReference type="KEGG" id="lcf:108890494"/>
<evidence type="ECO:0000256" key="2">
    <source>
        <dbReference type="SAM" id="Phobius"/>
    </source>
</evidence>
<organism evidence="5 6">
    <name type="scientific">Lates calcarifer</name>
    <name type="common">Barramundi</name>
    <name type="synonym">Holocentrus calcarifer</name>
    <dbReference type="NCBI Taxonomy" id="8187"/>
    <lineage>
        <taxon>Eukaryota</taxon>
        <taxon>Metazoa</taxon>
        <taxon>Chordata</taxon>
        <taxon>Craniata</taxon>
        <taxon>Vertebrata</taxon>
        <taxon>Euteleostomi</taxon>
        <taxon>Actinopterygii</taxon>
        <taxon>Neopterygii</taxon>
        <taxon>Teleostei</taxon>
        <taxon>Neoteleostei</taxon>
        <taxon>Acanthomorphata</taxon>
        <taxon>Carangaria</taxon>
        <taxon>Carangaria incertae sedis</taxon>
        <taxon>Centropomidae</taxon>
        <taxon>Lates</taxon>
    </lineage>
</organism>
<dbReference type="Proteomes" id="UP000694890">
    <property type="component" value="Linkage group LG15"/>
</dbReference>
<feature type="signal peptide" evidence="3">
    <location>
        <begin position="1"/>
        <end position="23"/>
    </location>
</feature>
<dbReference type="Proteomes" id="UP000314980">
    <property type="component" value="Unassembled WGS sequence"/>
</dbReference>
<dbReference type="SUPFAM" id="SSF48726">
    <property type="entry name" value="Immunoglobulin"/>
    <property type="match status" value="2"/>
</dbReference>
<dbReference type="AlphaFoldDB" id="A0A4W6CTC6"/>
<dbReference type="Ensembl" id="ENSLCAT00010016132.1">
    <property type="protein sequence ID" value="ENSLCAP00010015785.1"/>
    <property type="gene ID" value="ENSLCAG00010007506.1"/>
</dbReference>
<dbReference type="InParanoid" id="A0A4W6CTC6"/>
<dbReference type="InterPro" id="IPR013783">
    <property type="entry name" value="Ig-like_fold"/>
</dbReference>
<dbReference type="Gene3D" id="2.60.40.10">
    <property type="entry name" value="Immunoglobulins"/>
    <property type="match status" value="2"/>
</dbReference>
<dbReference type="GeneTree" id="ENSGT01150000286924"/>
<name>A0A4W6CTC6_LATCA</name>
<dbReference type="PANTHER" id="PTHR46484:SF7">
    <property type="entry name" value="MYELIN-ASSOCIATED GLYCOPROTEIN-LIKE-RELATED"/>
    <property type="match status" value="1"/>
</dbReference>